<dbReference type="InterPro" id="IPR006703">
    <property type="entry name" value="G_AIG1"/>
</dbReference>
<dbReference type="Pfam" id="PF04548">
    <property type="entry name" value="AIG1"/>
    <property type="match status" value="1"/>
</dbReference>
<keyword evidence="2" id="KW-0547">Nucleotide-binding</keyword>
<dbReference type="KEGG" id="lcf:108882392"/>
<proteinExistence type="inferred from homology"/>
<dbReference type="Proteomes" id="UP000694890">
    <property type="component" value="Linkage group LG11"/>
</dbReference>
<evidence type="ECO:0000256" key="5">
    <source>
        <dbReference type="SAM" id="Phobius"/>
    </source>
</evidence>
<dbReference type="RefSeq" id="XP_018530390.1">
    <property type="nucleotide sequence ID" value="XM_018674874.2"/>
</dbReference>
<evidence type="ECO:0000313" key="8">
    <source>
        <dbReference type="RefSeq" id="XP_018530390.1"/>
    </source>
</evidence>
<reference evidence="8" key="1">
    <citation type="submission" date="2025-08" db="UniProtKB">
        <authorList>
            <consortium name="RefSeq"/>
        </authorList>
    </citation>
    <scope>IDENTIFICATION</scope>
    <source>
        <tissue evidence="8">Brain</tissue>
    </source>
</reference>
<feature type="transmembrane region" description="Helical" evidence="5">
    <location>
        <begin position="286"/>
        <end position="306"/>
    </location>
</feature>
<dbReference type="PROSITE" id="PS51720">
    <property type="entry name" value="G_AIG1"/>
    <property type="match status" value="1"/>
</dbReference>
<feature type="transmembrane region" description="Helical" evidence="5">
    <location>
        <begin position="255"/>
        <end position="274"/>
    </location>
</feature>
<dbReference type="InterPro" id="IPR027417">
    <property type="entry name" value="P-loop_NTPase"/>
</dbReference>
<dbReference type="GO" id="GO:0005525">
    <property type="term" value="F:GTP binding"/>
    <property type="evidence" value="ECO:0007669"/>
    <property type="project" value="UniProtKB-KW"/>
</dbReference>
<sequence length="321" mass="35657">MSTEEAPLFEKPPSDKESESELRIVLLGVVEEGKSSSGNMILSPSGEEKPFSTKCPPSAVSKTIGRQRVVVVDTPGLSGIEISEEKVVEDLKKSISLTKYGPHVFLFVMRLNKFTKDHQDAVEIIERTFGKNIMAYTMVLFTDENKLKNQKMSIEQFIDTNSRLRDFIIRCNWRYHVFNLTDKNPDQVTDLLKKITHMIEMRRGTYYTTEMLQEAETALKQQQKQQQQQVQQQVQQQPQQQAQNQTGQNNTTRTAIGTFALFGTGAGSLMGFFFGGGEMTPPVGAALGAVAGGLLVAGTTGLTLLAKNAFHKCCGKNSDCF</sequence>
<accession>A0AAJ7LU03</accession>
<dbReference type="GeneID" id="108882392"/>
<evidence type="ECO:0000256" key="4">
    <source>
        <dbReference type="SAM" id="MobiDB-lite"/>
    </source>
</evidence>
<feature type="region of interest" description="Disordered" evidence="4">
    <location>
        <begin position="1"/>
        <end position="20"/>
    </location>
</feature>
<dbReference type="PANTHER" id="PTHR10903:SF186">
    <property type="entry name" value="GTPASE IMAP FAMILY MEMBER 4-LIKE-RELATED"/>
    <property type="match status" value="1"/>
</dbReference>
<feature type="domain" description="AIG1-type G" evidence="6">
    <location>
        <begin position="19"/>
        <end position="216"/>
    </location>
</feature>
<dbReference type="FunFam" id="3.40.50.300:FF:000366">
    <property type="entry name" value="GTPase, IMAP family member 2"/>
    <property type="match status" value="1"/>
</dbReference>
<dbReference type="Gene3D" id="3.40.50.300">
    <property type="entry name" value="P-loop containing nucleotide triphosphate hydrolases"/>
    <property type="match status" value="1"/>
</dbReference>
<evidence type="ECO:0000256" key="3">
    <source>
        <dbReference type="ARBA" id="ARBA00023134"/>
    </source>
</evidence>
<dbReference type="InterPro" id="IPR045058">
    <property type="entry name" value="GIMA/IAN/Toc"/>
</dbReference>
<name>A0AAJ7LU03_LATCA</name>
<comment type="similarity">
    <text evidence="1">Belongs to the TRAFAC class TrmE-Era-EngA-EngB-Septin-like GTPase superfamily. AIG1/Toc34/Toc159-like paraseptin GTPase family. IAN subfamily.</text>
</comment>
<keyword evidence="5" id="KW-0472">Membrane</keyword>
<evidence type="ECO:0000259" key="6">
    <source>
        <dbReference type="PROSITE" id="PS51720"/>
    </source>
</evidence>
<protein>
    <submittedName>
        <fullName evidence="8">GTPase IMAP family member 9 isoform X1</fullName>
    </submittedName>
</protein>
<keyword evidence="5" id="KW-0812">Transmembrane</keyword>
<dbReference type="SUPFAM" id="SSF52540">
    <property type="entry name" value="P-loop containing nucleoside triphosphate hydrolases"/>
    <property type="match status" value="1"/>
</dbReference>
<organism evidence="7 8">
    <name type="scientific">Lates calcarifer</name>
    <name type="common">Barramundi</name>
    <name type="synonym">Holocentrus calcarifer</name>
    <dbReference type="NCBI Taxonomy" id="8187"/>
    <lineage>
        <taxon>Eukaryota</taxon>
        <taxon>Metazoa</taxon>
        <taxon>Chordata</taxon>
        <taxon>Craniata</taxon>
        <taxon>Vertebrata</taxon>
        <taxon>Euteleostomi</taxon>
        <taxon>Actinopterygii</taxon>
        <taxon>Neopterygii</taxon>
        <taxon>Teleostei</taxon>
        <taxon>Neoteleostei</taxon>
        <taxon>Acanthomorphata</taxon>
        <taxon>Carangaria</taxon>
        <taxon>Carangaria incertae sedis</taxon>
        <taxon>Centropomidae</taxon>
        <taxon>Lates</taxon>
    </lineage>
</organism>
<evidence type="ECO:0000256" key="1">
    <source>
        <dbReference type="ARBA" id="ARBA00008535"/>
    </source>
</evidence>
<keyword evidence="5" id="KW-1133">Transmembrane helix</keyword>
<dbReference type="AlphaFoldDB" id="A0AAJ7LU03"/>
<gene>
    <name evidence="8" type="primary">LOC108882392</name>
</gene>
<dbReference type="PANTHER" id="PTHR10903">
    <property type="entry name" value="GTPASE, IMAP FAMILY MEMBER-RELATED"/>
    <property type="match status" value="1"/>
</dbReference>
<keyword evidence="3" id="KW-0342">GTP-binding</keyword>
<evidence type="ECO:0000256" key="2">
    <source>
        <dbReference type="ARBA" id="ARBA00022741"/>
    </source>
</evidence>
<evidence type="ECO:0000313" key="7">
    <source>
        <dbReference type="Proteomes" id="UP000694890"/>
    </source>
</evidence>